<accession>A0A6A6UGJ1</accession>
<dbReference type="SMART" id="SM00397">
    <property type="entry name" value="t_SNARE"/>
    <property type="match status" value="1"/>
</dbReference>
<dbReference type="GO" id="GO:0006886">
    <property type="term" value="P:intracellular protein transport"/>
    <property type="evidence" value="ECO:0007669"/>
    <property type="project" value="TreeGrafter"/>
</dbReference>
<keyword evidence="5 7" id="KW-0472">Membrane</keyword>
<dbReference type="GO" id="GO:0000149">
    <property type="term" value="F:SNARE binding"/>
    <property type="evidence" value="ECO:0007669"/>
    <property type="project" value="TreeGrafter"/>
</dbReference>
<dbReference type="CDD" id="cd15849">
    <property type="entry name" value="SNARE_Sso1"/>
    <property type="match status" value="1"/>
</dbReference>
<dbReference type="SUPFAM" id="SSF47661">
    <property type="entry name" value="t-snare proteins"/>
    <property type="match status" value="1"/>
</dbReference>
<dbReference type="Pfam" id="PF05739">
    <property type="entry name" value="SNARE"/>
    <property type="match status" value="1"/>
</dbReference>
<feature type="domain" description="T-SNARE coiled-coil homology" evidence="8">
    <location>
        <begin position="182"/>
        <end position="244"/>
    </location>
</feature>
<evidence type="ECO:0000256" key="1">
    <source>
        <dbReference type="ARBA" id="ARBA00004211"/>
    </source>
</evidence>
<dbReference type="InterPro" id="IPR045242">
    <property type="entry name" value="Syntaxin"/>
</dbReference>
<comment type="similarity">
    <text evidence="2">Belongs to the syntaxin family.</text>
</comment>
<evidence type="ECO:0000256" key="6">
    <source>
        <dbReference type="SAM" id="Coils"/>
    </source>
</evidence>
<dbReference type="EMBL" id="MU004234">
    <property type="protein sequence ID" value="KAF2670553.1"/>
    <property type="molecule type" value="Genomic_DNA"/>
</dbReference>
<dbReference type="InterPro" id="IPR006011">
    <property type="entry name" value="Syntaxin_N"/>
</dbReference>
<evidence type="ECO:0000256" key="7">
    <source>
        <dbReference type="SAM" id="Phobius"/>
    </source>
</evidence>
<gene>
    <name evidence="9" type="ORF">BT63DRAFT_372192</name>
</gene>
<evidence type="ECO:0000256" key="3">
    <source>
        <dbReference type="ARBA" id="ARBA00022692"/>
    </source>
</evidence>
<protein>
    <submittedName>
        <fullName evidence="9">t-SNARE</fullName>
    </submittedName>
</protein>
<dbReference type="PANTHER" id="PTHR19957:SF307">
    <property type="entry name" value="PROTEIN SSO1-RELATED"/>
    <property type="match status" value="1"/>
</dbReference>
<dbReference type="GO" id="GO:0005886">
    <property type="term" value="C:plasma membrane"/>
    <property type="evidence" value="ECO:0007669"/>
    <property type="project" value="TreeGrafter"/>
</dbReference>
<reference evidence="9" key="1">
    <citation type="journal article" date="2020" name="Stud. Mycol.">
        <title>101 Dothideomycetes genomes: a test case for predicting lifestyles and emergence of pathogens.</title>
        <authorList>
            <person name="Haridas S."/>
            <person name="Albert R."/>
            <person name="Binder M."/>
            <person name="Bloem J."/>
            <person name="Labutti K."/>
            <person name="Salamov A."/>
            <person name="Andreopoulos B."/>
            <person name="Baker S."/>
            <person name="Barry K."/>
            <person name="Bills G."/>
            <person name="Bluhm B."/>
            <person name="Cannon C."/>
            <person name="Castanera R."/>
            <person name="Culley D."/>
            <person name="Daum C."/>
            <person name="Ezra D."/>
            <person name="Gonzalez J."/>
            <person name="Henrissat B."/>
            <person name="Kuo A."/>
            <person name="Liang C."/>
            <person name="Lipzen A."/>
            <person name="Lutzoni F."/>
            <person name="Magnuson J."/>
            <person name="Mondo S."/>
            <person name="Nolan M."/>
            <person name="Ohm R."/>
            <person name="Pangilinan J."/>
            <person name="Park H.-J."/>
            <person name="Ramirez L."/>
            <person name="Alfaro M."/>
            <person name="Sun H."/>
            <person name="Tritt A."/>
            <person name="Yoshinaga Y."/>
            <person name="Zwiers L.-H."/>
            <person name="Turgeon B."/>
            <person name="Goodwin S."/>
            <person name="Spatafora J."/>
            <person name="Crous P."/>
            <person name="Grigoriev I."/>
        </authorList>
    </citation>
    <scope>NUCLEOTIDE SEQUENCE</scope>
    <source>
        <strain evidence="9">CBS 115976</strain>
    </source>
</reference>
<dbReference type="GO" id="GO:0048278">
    <property type="term" value="P:vesicle docking"/>
    <property type="evidence" value="ECO:0007669"/>
    <property type="project" value="TreeGrafter"/>
</dbReference>
<keyword evidence="6" id="KW-0175">Coiled coil</keyword>
<dbReference type="GO" id="GO:0005484">
    <property type="term" value="F:SNAP receptor activity"/>
    <property type="evidence" value="ECO:0007669"/>
    <property type="project" value="TreeGrafter"/>
</dbReference>
<keyword evidence="10" id="KW-1185">Reference proteome</keyword>
<keyword evidence="4 7" id="KW-1133">Transmembrane helix</keyword>
<dbReference type="GO" id="GO:0031201">
    <property type="term" value="C:SNARE complex"/>
    <property type="evidence" value="ECO:0007669"/>
    <property type="project" value="TreeGrafter"/>
</dbReference>
<organism evidence="9 10">
    <name type="scientific">Microthyrium microscopicum</name>
    <dbReference type="NCBI Taxonomy" id="703497"/>
    <lineage>
        <taxon>Eukaryota</taxon>
        <taxon>Fungi</taxon>
        <taxon>Dikarya</taxon>
        <taxon>Ascomycota</taxon>
        <taxon>Pezizomycotina</taxon>
        <taxon>Dothideomycetes</taxon>
        <taxon>Dothideomycetes incertae sedis</taxon>
        <taxon>Microthyriales</taxon>
        <taxon>Microthyriaceae</taxon>
        <taxon>Microthyrium</taxon>
    </lineage>
</organism>
<dbReference type="OrthoDB" id="10255013at2759"/>
<dbReference type="Pfam" id="PF00804">
    <property type="entry name" value="Syntaxin"/>
    <property type="match status" value="1"/>
</dbReference>
<evidence type="ECO:0000313" key="10">
    <source>
        <dbReference type="Proteomes" id="UP000799302"/>
    </source>
</evidence>
<name>A0A6A6UGJ1_9PEZI</name>
<dbReference type="GO" id="GO:0012505">
    <property type="term" value="C:endomembrane system"/>
    <property type="evidence" value="ECO:0007669"/>
    <property type="project" value="TreeGrafter"/>
</dbReference>
<dbReference type="Gene3D" id="1.20.58.70">
    <property type="match status" value="1"/>
</dbReference>
<dbReference type="InterPro" id="IPR010989">
    <property type="entry name" value="SNARE"/>
</dbReference>
<comment type="subcellular location">
    <subcellularLocation>
        <location evidence="1">Membrane</location>
        <topology evidence="1">Single-pass type IV membrane protein</topology>
    </subcellularLocation>
</comment>
<proteinExistence type="inferred from homology"/>
<evidence type="ECO:0000259" key="8">
    <source>
        <dbReference type="PROSITE" id="PS50192"/>
    </source>
</evidence>
<sequence length="299" mass="33580">MPSQHAQQPQAGGYGAAPANVRILTQAEFLENVDEVSNAMKELDGNIARIAELHQRAISSTDQSITAQLEDQVSNTQHLNHTIRQLIRRLEEDSARRPSDDFKRKQIARLKNSFKDRLNEYTQEEQQYKRRYQDQIGRQYRIVNPQATEEEVREAQEANWGDEGVFQTALKSNRAGAATSALGAVRARHNDIQRIEKTITELAAMFTDLDQIVTLQAEQVNQVEQQTDNVKTDTEAANVQLTKGIDHARRARKLKWVCCGIITVIVLALALGLGIYFGAVKPNNDKNNNPPAATKKAKL</sequence>
<dbReference type="PROSITE" id="PS50192">
    <property type="entry name" value="T_SNARE"/>
    <property type="match status" value="1"/>
</dbReference>
<dbReference type="PANTHER" id="PTHR19957">
    <property type="entry name" value="SYNTAXIN"/>
    <property type="match status" value="1"/>
</dbReference>
<feature type="coiled-coil region" evidence="6">
    <location>
        <begin position="104"/>
        <end position="138"/>
    </location>
</feature>
<keyword evidence="3 7" id="KW-0812">Transmembrane</keyword>
<dbReference type="AlphaFoldDB" id="A0A6A6UGJ1"/>
<feature type="transmembrane region" description="Helical" evidence="7">
    <location>
        <begin position="256"/>
        <end position="279"/>
    </location>
</feature>
<evidence type="ECO:0000256" key="5">
    <source>
        <dbReference type="ARBA" id="ARBA00023136"/>
    </source>
</evidence>
<dbReference type="InterPro" id="IPR000727">
    <property type="entry name" value="T_SNARE_dom"/>
</dbReference>
<evidence type="ECO:0000256" key="2">
    <source>
        <dbReference type="ARBA" id="ARBA00009063"/>
    </source>
</evidence>
<evidence type="ECO:0000256" key="4">
    <source>
        <dbReference type="ARBA" id="ARBA00022989"/>
    </source>
</evidence>
<dbReference type="SMART" id="SM00503">
    <property type="entry name" value="SynN"/>
    <property type="match status" value="1"/>
</dbReference>
<evidence type="ECO:0000313" key="9">
    <source>
        <dbReference type="EMBL" id="KAF2670553.1"/>
    </source>
</evidence>
<dbReference type="Proteomes" id="UP000799302">
    <property type="component" value="Unassembled WGS sequence"/>
</dbReference>
<dbReference type="GO" id="GO:0006906">
    <property type="term" value="P:vesicle fusion"/>
    <property type="evidence" value="ECO:0007669"/>
    <property type="project" value="TreeGrafter"/>
</dbReference>
<dbReference type="GO" id="GO:0006887">
    <property type="term" value="P:exocytosis"/>
    <property type="evidence" value="ECO:0007669"/>
    <property type="project" value="TreeGrafter"/>
</dbReference>